<sequence>MKAYSILIFLFCLISCNSETYIKLGKDYRKTILQINIDTIDNYKSLYKTIDSLLCDNYESQIQLLIKDKNDNYKITLVNSCSDDILCFKSKNLLFIKNDSIYKYNIGVYDLDSLSSLIISDFTNNGLNSKLSESPHKFVISIAQPNLLDMKIFKERLLKILHSYIQTKIGLENLKIMLDVNTNYKFESIPYEEDSMYLEMDSLLWEFEKTL</sequence>
<keyword evidence="2" id="KW-1185">Reference proteome</keyword>
<name>A0A1S1YWN5_FLAPC</name>
<dbReference type="RefSeq" id="WP_044225496.1">
    <property type="nucleotide sequence ID" value="NZ_JRYR02000001.1"/>
</dbReference>
<evidence type="ECO:0000313" key="1">
    <source>
        <dbReference type="EMBL" id="OHX65422.1"/>
    </source>
</evidence>
<organism evidence="1 2">
    <name type="scientific">Flammeovirga pacifica</name>
    <dbReference type="NCBI Taxonomy" id="915059"/>
    <lineage>
        <taxon>Bacteria</taxon>
        <taxon>Pseudomonadati</taxon>
        <taxon>Bacteroidota</taxon>
        <taxon>Cytophagia</taxon>
        <taxon>Cytophagales</taxon>
        <taxon>Flammeovirgaceae</taxon>
        <taxon>Flammeovirga</taxon>
    </lineage>
</organism>
<proteinExistence type="predicted"/>
<comment type="caution">
    <text evidence="1">The sequence shown here is derived from an EMBL/GenBank/DDBJ whole genome shotgun (WGS) entry which is preliminary data.</text>
</comment>
<protein>
    <submittedName>
        <fullName evidence="1">Uncharacterized protein</fullName>
    </submittedName>
</protein>
<dbReference type="AlphaFoldDB" id="A0A1S1YWN5"/>
<dbReference type="Proteomes" id="UP000179797">
    <property type="component" value="Unassembled WGS sequence"/>
</dbReference>
<dbReference type="EMBL" id="JRYR02000001">
    <property type="protein sequence ID" value="OHX65422.1"/>
    <property type="molecule type" value="Genomic_DNA"/>
</dbReference>
<accession>A0A1S1YWN5</accession>
<reference evidence="1 2" key="1">
    <citation type="journal article" date="2012" name="Int. J. Syst. Evol. Microbiol.">
        <title>Flammeovirga pacifica sp. nov., isolated from deep-sea sediment.</title>
        <authorList>
            <person name="Xu H."/>
            <person name="Fu Y."/>
            <person name="Yang N."/>
            <person name="Ding Z."/>
            <person name="Lai Q."/>
            <person name="Zeng R."/>
        </authorList>
    </citation>
    <scope>NUCLEOTIDE SEQUENCE [LARGE SCALE GENOMIC DNA]</scope>
    <source>
        <strain evidence="2">DSM 24597 / LMG 26175 / WPAGA1</strain>
    </source>
</reference>
<dbReference type="STRING" id="915059.NH26_03195"/>
<gene>
    <name evidence="1" type="ORF">NH26_03195</name>
</gene>
<evidence type="ECO:0000313" key="2">
    <source>
        <dbReference type="Proteomes" id="UP000179797"/>
    </source>
</evidence>
<dbReference type="OrthoDB" id="981038at2"/>